<dbReference type="Proteomes" id="UP000218267">
    <property type="component" value="Chromosome"/>
</dbReference>
<organism evidence="2 3">
    <name type="scientific">Labilibaculum antarcticum</name>
    <dbReference type="NCBI Taxonomy" id="1717717"/>
    <lineage>
        <taxon>Bacteria</taxon>
        <taxon>Pseudomonadati</taxon>
        <taxon>Bacteroidota</taxon>
        <taxon>Bacteroidia</taxon>
        <taxon>Marinilabiliales</taxon>
        <taxon>Marinifilaceae</taxon>
        <taxon>Labilibaculum</taxon>
    </lineage>
</organism>
<feature type="signal peptide" evidence="1">
    <location>
        <begin position="1"/>
        <end position="23"/>
    </location>
</feature>
<keyword evidence="1" id="KW-0732">Signal</keyword>
<name>A0A1Y1CK77_9BACT</name>
<evidence type="ECO:0000256" key="1">
    <source>
        <dbReference type="SAM" id="SignalP"/>
    </source>
</evidence>
<evidence type="ECO:0000313" key="3">
    <source>
        <dbReference type="Proteomes" id="UP000218267"/>
    </source>
</evidence>
<accession>A0A1Y1CK77</accession>
<sequence>MKTTLLRFTGFILLLFISSVAFAQGHTKNVGDSYTYTVTADTGPGTNTYEWTIGGTENDQWEVTSGSLTSTSVTILWLKPGTYNVEFKQDQEHGGVTCSTIKSGDVIVSNNFDATIANGTSVCGGTTGSTNFTFSVSKSGGNPNWSFHYTTDGLGVGDEVADDISVVGVDSYSLVIPVLNVTDGTDKTFNVVLTLIKDSAGNVDTDNSNDETATVTLYGVPNTGGINW</sequence>
<gene>
    <name evidence="2" type="ORF">ALGA_2363</name>
</gene>
<dbReference type="RefSeq" id="WP_096429531.1">
    <property type="nucleotide sequence ID" value="NZ_AP018042.1"/>
</dbReference>
<dbReference type="KEGG" id="mbas:ALGA_2363"/>
<dbReference type="AlphaFoldDB" id="A0A1Y1CK77"/>
<dbReference type="EMBL" id="AP018042">
    <property type="protein sequence ID" value="BAX80690.1"/>
    <property type="molecule type" value="Genomic_DNA"/>
</dbReference>
<proteinExistence type="predicted"/>
<dbReference type="OrthoDB" id="1117580at2"/>
<reference evidence="3" key="2">
    <citation type="journal article" date="2020" name="Antonie Van Leeuwenhoek">
        <title>Labilibaculum antarcticum sp. nov., a novel facultative anaerobic, psychrotorelant bacterium isolated from marine sediment of Antarctica.</title>
        <authorList>
            <person name="Watanabe M."/>
            <person name="Kojima H."/>
            <person name="Fukui M."/>
        </authorList>
    </citation>
    <scope>NUCLEOTIDE SEQUENCE [LARGE SCALE GENOMIC DNA]</scope>
    <source>
        <strain evidence="3">SPP2</strain>
    </source>
</reference>
<keyword evidence="3" id="KW-1185">Reference proteome</keyword>
<reference evidence="2 3" key="1">
    <citation type="journal article" date="2018" name="Mar. Genomics">
        <title>Complete genome sequence of Marinifilaceae bacterium strain SPP2, isolated from the Antarctic marine sediment.</title>
        <authorList>
            <person name="Watanabe M."/>
            <person name="Kojima H."/>
            <person name="Fukui M."/>
        </authorList>
    </citation>
    <scope>NUCLEOTIDE SEQUENCE [LARGE SCALE GENOMIC DNA]</scope>
    <source>
        <strain evidence="2 3">SPP2</strain>
    </source>
</reference>
<feature type="chain" id="PRO_5012620912" description="PKD domain-containing protein" evidence="1">
    <location>
        <begin position="24"/>
        <end position="228"/>
    </location>
</feature>
<evidence type="ECO:0000313" key="2">
    <source>
        <dbReference type="EMBL" id="BAX80690.1"/>
    </source>
</evidence>
<protein>
    <recommendedName>
        <fullName evidence="4">PKD domain-containing protein</fullName>
    </recommendedName>
</protein>
<evidence type="ECO:0008006" key="4">
    <source>
        <dbReference type="Google" id="ProtNLM"/>
    </source>
</evidence>